<evidence type="ECO:0000256" key="12">
    <source>
        <dbReference type="PIRSR" id="PIRSR000207-1"/>
    </source>
</evidence>
<dbReference type="InterPro" id="IPR029039">
    <property type="entry name" value="Flavoprotein-like_sf"/>
</dbReference>
<dbReference type="InterPro" id="IPR001094">
    <property type="entry name" value="Flavdoxin-like"/>
</dbReference>
<feature type="binding site" evidence="12">
    <location>
        <begin position="159"/>
        <end position="168"/>
    </location>
    <ligand>
        <name>FMN</name>
        <dbReference type="ChEBI" id="CHEBI:58210"/>
    </ligand>
</feature>
<keyword evidence="9 15" id="KW-0560">Oxidoreductase</keyword>
<feature type="binding site" evidence="12">
    <location>
        <position position="608"/>
    </location>
    <ligand>
        <name>FAD</name>
        <dbReference type="ChEBI" id="CHEBI:57692"/>
    </ligand>
</feature>
<feature type="binding site" evidence="12">
    <location>
        <begin position="534"/>
        <end position="538"/>
    </location>
    <ligand>
        <name>NADP(+)</name>
        <dbReference type="ChEBI" id="CHEBI:58349"/>
    </ligand>
</feature>
<dbReference type="CDD" id="cd06199">
    <property type="entry name" value="SiR"/>
    <property type="match status" value="1"/>
</dbReference>
<dbReference type="FunFam" id="3.40.50.80:FF:000001">
    <property type="entry name" value="NADPH--cytochrome P450 reductase 1"/>
    <property type="match status" value="1"/>
</dbReference>
<dbReference type="InterPro" id="IPR001433">
    <property type="entry name" value="OxRdtase_FAD/NAD-bd"/>
</dbReference>
<organism evidence="15 16">
    <name type="scientific">Puniceicoccus vermicola</name>
    <dbReference type="NCBI Taxonomy" id="388746"/>
    <lineage>
        <taxon>Bacteria</taxon>
        <taxon>Pseudomonadati</taxon>
        <taxon>Verrucomicrobiota</taxon>
        <taxon>Opitutia</taxon>
        <taxon>Puniceicoccales</taxon>
        <taxon>Puniceicoccaceae</taxon>
        <taxon>Puniceicoccus</taxon>
    </lineage>
</organism>
<name>A0A7X1AXN6_9BACT</name>
<dbReference type="AlphaFoldDB" id="A0A7X1AXN6"/>
<accession>A0A7X1AXN6</accession>
<evidence type="ECO:0000256" key="9">
    <source>
        <dbReference type="ARBA" id="ARBA00023002"/>
    </source>
</evidence>
<dbReference type="Gene3D" id="3.40.50.360">
    <property type="match status" value="1"/>
</dbReference>
<sequence length="608" mass="67113">MTNSNSPSIPQSPLTPENQQLLSSLVASSNHDQILWMSGYLAGAISAGSAVAAPNAGVAPAAASKAKVPLSIIYATESGNAEALADEAKKQASKKGFAAKMVDMGEIEPSDLVSMENVLVIASTWGEGDPPDRATGFFEKFESDGAPKLEKTRFSVLALGDTSYEHFCKFGKDLDDRLEALGAHRFFPLVDCDVEFEEPFQKWFDEAIDVLLQDVGQPGPVEVAVADGAQIPPVGEAYGKKNPFPAPLMERINLNGRSSAKETWHLEFSLEGSGLSYEAGDALGVFPQNCPQYVGEMLRVTGLDGDELVRVNDEKVALRASLLRNLDVTNLSKPMLEKYQEKAESSKLGSVLKEGGKALKDFLWGRQMIDILEEFPIKGLSPQDLADLFRKLPPRLYSIASSMKQHPDEVHLTVAAVRYNTHGRARKGVCSTYFADLIERGDTSPIYFHANKNFRLPENPDTPVIMVGPGTGVAPFRAFIEDRAATEAKGKNWLFFGDQHFQTDFLYQLEWQDYLKDGVLDRMDVAFSRDTPDKVYVQHKMKQQAKELYAWLEEGAHFYVCGDASRMAKDVAKALQEVVVEQGGKSEEDAAAYVKQLKKDKRYQQDVY</sequence>
<dbReference type="InterPro" id="IPR039261">
    <property type="entry name" value="FNR_nucleotide-bd"/>
</dbReference>
<dbReference type="PANTHER" id="PTHR19384">
    <property type="entry name" value="NITRIC OXIDE SYNTHASE-RELATED"/>
    <property type="match status" value="1"/>
</dbReference>
<dbReference type="GO" id="GO:0050660">
    <property type="term" value="F:flavin adenine dinucleotide binding"/>
    <property type="evidence" value="ECO:0007669"/>
    <property type="project" value="InterPro"/>
</dbReference>
<dbReference type="InterPro" id="IPR017927">
    <property type="entry name" value="FAD-bd_FR_type"/>
</dbReference>
<gene>
    <name evidence="15" type="ORF">H5P30_08985</name>
</gene>
<feature type="binding site" evidence="12">
    <location>
        <begin position="123"/>
        <end position="126"/>
    </location>
    <ligand>
        <name>FMN</name>
        <dbReference type="ChEBI" id="CHEBI:58210"/>
    </ligand>
</feature>
<evidence type="ECO:0000313" key="16">
    <source>
        <dbReference type="Proteomes" id="UP000525652"/>
    </source>
</evidence>
<evidence type="ECO:0000256" key="6">
    <source>
        <dbReference type="ARBA" id="ARBA00022827"/>
    </source>
</evidence>
<feature type="binding site" evidence="12">
    <location>
        <begin position="528"/>
        <end position="529"/>
    </location>
    <ligand>
        <name>NADP(+)</name>
        <dbReference type="ChEBI" id="CHEBI:58349"/>
    </ligand>
</feature>
<dbReference type="EC" id="1.8.1.2" evidence="1"/>
<evidence type="ECO:0000313" key="15">
    <source>
        <dbReference type="EMBL" id="MBC2601913.1"/>
    </source>
</evidence>
<dbReference type="PROSITE" id="PS50902">
    <property type="entry name" value="FLAVODOXIN_LIKE"/>
    <property type="match status" value="1"/>
</dbReference>
<dbReference type="InterPro" id="IPR010199">
    <property type="entry name" value="CysJ"/>
</dbReference>
<dbReference type="GO" id="GO:0005829">
    <property type="term" value="C:cytosol"/>
    <property type="evidence" value="ECO:0007669"/>
    <property type="project" value="TreeGrafter"/>
</dbReference>
<dbReference type="NCBIfam" id="TIGR01931">
    <property type="entry name" value="cysJ"/>
    <property type="match status" value="1"/>
</dbReference>
<dbReference type="SUPFAM" id="SSF52218">
    <property type="entry name" value="Flavoproteins"/>
    <property type="match status" value="1"/>
</dbReference>
<dbReference type="InterPro" id="IPR003097">
    <property type="entry name" value="CysJ-like_FAD-binding"/>
</dbReference>
<feature type="domain" description="FAD-binding FR-type" evidence="14">
    <location>
        <begin position="241"/>
        <end position="457"/>
    </location>
</feature>
<dbReference type="InterPro" id="IPR017938">
    <property type="entry name" value="Riboflavin_synthase-like_b-brl"/>
</dbReference>
<dbReference type="Gene3D" id="2.40.30.10">
    <property type="entry name" value="Translation factors"/>
    <property type="match status" value="1"/>
</dbReference>
<dbReference type="PRINTS" id="PR00371">
    <property type="entry name" value="FPNCR"/>
</dbReference>
<keyword evidence="10" id="KW-0198">Cysteine biosynthesis</keyword>
<feature type="binding site" evidence="12">
    <location>
        <position position="570"/>
    </location>
    <ligand>
        <name>NADP(+)</name>
        <dbReference type="ChEBI" id="CHEBI:58349"/>
    </ligand>
</feature>
<dbReference type="Pfam" id="PF00175">
    <property type="entry name" value="NAD_binding_1"/>
    <property type="match status" value="1"/>
</dbReference>
<feature type="domain" description="Flavodoxin-like" evidence="13">
    <location>
        <begin position="70"/>
        <end position="208"/>
    </location>
</feature>
<dbReference type="Gene3D" id="1.20.990.10">
    <property type="entry name" value="NADPH-cytochrome p450 Reductase, Chain A, domain 3"/>
    <property type="match status" value="1"/>
</dbReference>
<keyword evidence="16" id="KW-1185">Reference proteome</keyword>
<dbReference type="GO" id="GO:0010181">
    <property type="term" value="F:FMN binding"/>
    <property type="evidence" value="ECO:0007669"/>
    <property type="project" value="InterPro"/>
</dbReference>
<dbReference type="GO" id="GO:0019344">
    <property type="term" value="P:cysteine biosynthetic process"/>
    <property type="evidence" value="ECO:0007669"/>
    <property type="project" value="UniProtKB-KW"/>
</dbReference>
<comment type="catalytic activity">
    <reaction evidence="11">
        <text>hydrogen sulfide + 3 NADP(+) + 3 H2O = sulfite + 3 NADPH + 4 H(+)</text>
        <dbReference type="Rhea" id="RHEA:13801"/>
        <dbReference type="ChEBI" id="CHEBI:15377"/>
        <dbReference type="ChEBI" id="CHEBI:15378"/>
        <dbReference type="ChEBI" id="CHEBI:17359"/>
        <dbReference type="ChEBI" id="CHEBI:29919"/>
        <dbReference type="ChEBI" id="CHEBI:57783"/>
        <dbReference type="ChEBI" id="CHEBI:58349"/>
        <dbReference type="EC" id="1.8.1.2"/>
    </reaction>
</comment>
<proteinExistence type="predicted"/>
<comment type="cofactor">
    <cofactor evidence="12">
        <name>FAD</name>
        <dbReference type="ChEBI" id="CHEBI:57692"/>
    </cofactor>
    <text evidence="12">Binds 1 FAD per subunit.</text>
</comment>
<dbReference type="SUPFAM" id="SSF63380">
    <property type="entry name" value="Riboflavin synthase domain-like"/>
    <property type="match status" value="1"/>
</dbReference>
<dbReference type="PANTHER" id="PTHR19384:SF128">
    <property type="entry name" value="NADPH OXIDOREDUCTASE A"/>
    <property type="match status" value="1"/>
</dbReference>
<dbReference type="InterPro" id="IPR008254">
    <property type="entry name" value="Flavodoxin/NO_synth"/>
</dbReference>
<reference evidence="15 16" key="1">
    <citation type="submission" date="2020-07" db="EMBL/GenBank/DDBJ databases">
        <authorList>
            <person name="Feng X."/>
        </authorList>
    </citation>
    <scope>NUCLEOTIDE SEQUENCE [LARGE SCALE GENOMIC DNA]</scope>
    <source>
        <strain evidence="15 16">JCM14086</strain>
    </source>
</reference>
<comment type="caution">
    <text evidence="15">The sequence shown here is derived from an EMBL/GenBank/DDBJ whole genome shotgun (WGS) entry which is preliminary data.</text>
</comment>
<keyword evidence="3" id="KW-0028">Amino-acid biosynthesis</keyword>
<evidence type="ECO:0000256" key="11">
    <source>
        <dbReference type="ARBA" id="ARBA00052219"/>
    </source>
</evidence>
<feature type="binding site" evidence="12">
    <location>
        <begin position="395"/>
        <end position="398"/>
    </location>
    <ligand>
        <name>FAD</name>
        <dbReference type="ChEBI" id="CHEBI:57692"/>
    </ligand>
</feature>
<dbReference type="RefSeq" id="WP_185692614.1">
    <property type="nucleotide sequence ID" value="NZ_JACHVA010000080.1"/>
</dbReference>
<dbReference type="InterPro" id="IPR023173">
    <property type="entry name" value="NADPH_Cyt_P450_Rdtase_alpha"/>
</dbReference>
<dbReference type="PRINTS" id="PR00369">
    <property type="entry name" value="FLAVODOXIN"/>
</dbReference>
<feature type="binding site" evidence="12">
    <location>
        <begin position="413"/>
        <end position="415"/>
    </location>
    <ligand>
        <name>FAD</name>
        <dbReference type="ChEBI" id="CHEBI:57692"/>
    </ligand>
</feature>
<keyword evidence="8" id="KW-0249">Electron transport</keyword>
<keyword evidence="4" id="KW-0285">Flavoprotein</keyword>
<evidence type="ECO:0000256" key="8">
    <source>
        <dbReference type="ARBA" id="ARBA00022982"/>
    </source>
</evidence>
<dbReference type="InterPro" id="IPR001709">
    <property type="entry name" value="Flavoprot_Pyr_Nucl_cyt_Rdtase"/>
</dbReference>
<feature type="binding site" evidence="12">
    <location>
        <position position="329"/>
    </location>
    <ligand>
        <name>FAD</name>
        <dbReference type="ChEBI" id="CHEBI:57692"/>
    </ligand>
</feature>
<dbReference type="NCBIfam" id="NF004859">
    <property type="entry name" value="PRK06214.1"/>
    <property type="match status" value="1"/>
</dbReference>
<evidence type="ECO:0000256" key="7">
    <source>
        <dbReference type="ARBA" id="ARBA00022857"/>
    </source>
</evidence>
<evidence type="ECO:0000259" key="14">
    <source>
        <dbReference type="PROSITE" id="PS51384"/>
    </source>
</evidence>
<dbReference type="PROSITE" id="PS51384">
    <property type="entry name" value="FAD_FR"/>
    <property type="match status" value="1"/>
</dbReference>
<dbReference type="Pfam" id="PF00667">
    <property type="entry name" value="FAD_binding_1"/>
    <property type="match status" value="1"/>
</dbReference>
<dbReference type="GO" id="GO:0004783">
    <property type="term" value="F:sulfite reductase (NADPH) activity"/>
    <property type="evidence" value="ECO:0007669"/>
    <property type="project" value="UniProtKB-EC"/>
</dbReference>
<evidence type="ECO:0000256" key="1">
    <source>
        <dbReference type="ARBA" id="ARBA00012604"/>
    </source>
</evidence>
<dbReference type="PIRSF" id="PIRSF000207">
    <property type="entry name" value="SiR-FP_CysJ"/>
    <property type="match status" value="1"/>
</dbReference>
<dbReference type="Proteomes" id="UP000525652">
    <property type="component" value="Unassembled WGS sequence"/>
</dbReference>
<evidence type="ECO:0000256" key="4">
    <source>
        <dbReference type="ARBA" id="ARBA00022630"/>
    </source>
</evidence>
<evidence type="ECO:0000259" key="13">
    <source>
        <dbReference type="PROSITE" id="PS50902"/>
    </source>
</evidence>
<dbReference type="SUPFAM" id="SSF52343">
    <property type="entry name" value="Ferredoxin reductase-like, C-terminal NADP-linked domain"/>
    <property type="match status" value="1"/>
</dbReference>
<dbReference type="Pfam" id="PF00258">
    <property type="entry name" value="Flavodoxin_1"/>
    <property type="match status" value="1"/>
</dbReference>
<evidence type="ECO:0000256" key="2">
    <source>
        <dbReference type="ARBA" id="ARBA00022448"/>
    </source>
</evidence>
<dbReference type="EMBL" id="JACHVA010000080">
    <property type="protein sequence ID" value="MBC2601913.1"/>
    <property type="molecule type" value="Genomic_DNA"/>
</dbReference>
<keyword evidence="2" id="KW-0813">Transport</keyword>
<comment type="cofactor">
    <cofactor evidence="12">
        <name>FMN</name>
        <dbReference type="ChEBI" id="CHEBI:58210"/>
    </cofactor>
    <text evidence="12">Binds 1 FMN per subunit.</text>
</comment>
<keyword evidence="5 12" id="KW-0288">FMN</keyword>
<protein>
    <recommendedName>
        <fullName evidence="1">assimilatory sulfite reductase (NADPH)</fullName>
        <ecNumber evidence="1">1.8.1.2</ecNumber>
    </recommendedName>
</protein>
<dbReference type="Gene3D" id="3.40.50.80">
    <property type="entry name" value="Nucleotide-binding domain of ferredoxin-NADP reductase (FNR) module"/>
    <property type="match status" value="1"/>
</dbReference>
<keyword evidence="7 12" id="KW-0521">NADP</keyword>
<feature type="binding site" evidence="12">
    <location>
        <position position="419"/>
    </location>
    <ligand>
        <name>FAD</name>
        <dbReference type="ChEBI" id="CHEBI:57692"/>
    </ligand>
</feature>
<feature type="binding site" evidence="12">
    <location>
        <begin position="428"/>
        <end position="431"/>
    </location>
    <ligand>
        <name>FAD</name>
        <dbReference type="ChEBI" id="CHEBI:57692"/>
    </ligand>
</feature>
<evidence type="ECO:0000256" key="5">
    <source>
        <dbReference type="ARBA" id="ARBA00022643"/>
    </source>
</evidence>
<evidence type="ECO:0000256" key="10">
    <source>
        <dbReference type="ARBA" id="ARBA00023192"/>
    </source>
</evidence>
<keyword evidence="6 12" id="KW-0274">FAD</keyword>
<evidence type="ECO:0000256" key="3">
    <source>
        <dbReference type="ARBA" id="ARBA00022605"/>
    </source>
</evidence>